<feature type="region of interest" description="Disordered" evidence="1">
    <location>
        <begin position="63"/>
        <end position="139"/>
    </location>
</feature>
<evidence type="ECO:0000256" key="1">
    <source>
        <dbReference type="SAM" id="MobiDB-lite"/>
    </source>
</evidence>
<proteinExistence type="predicted"/>
<dbReference type="Proteomes" id="UP000287651">
    <property type="component" value="Unassembled WGS sequence"/>
</dbReference>
<accession>A0A427A2P2</accession>
<reference evidence="2 3" key="1">
    <citation type="journal article" date="2014" name="Agronomy (Basel)">
        <title>A Draft Genome Sequence for Ensete ventricosum, the Drought-Tolerant Tree Against Hunger.</title>
        <authorList>
            <person name="Harrison J."/>
            <person name="Moore K.A."/>
            <person name="Paszkiewicz K."/>
            <person name="Jones T."/>
            <person name="Grant M."/>
            <person name="Ambacheew D."/>
            <person name="Muzemil S."/>
            <person name="Studholme D.J."/>
        </authorList>
    </citation>
    <scope>NUCLEOTIDE SEQUENCE [LARGE SCALE GENOMIC DNA]</scope>
</reference>
<feature type="compositionally biased region" description="Polar residues" evidence="1">
    <location>
        <begin position="115"/>
        <end position="126"/>
    </location>
</feature>
<feature type="region of interest" description="Disordered" evidence="1">
    <location>
        <begin position="162"/>
        <end position="250"/>
    </location>
</feature>
<evidence type="ECO:0000313" key="3">
    <source>
        <dbReference type="Proteomes" id="UP000287651"/>
    </source>
</evidence>
<sequence length="250" mass="27552">MEAKGHQLAADEGDEKEVVMVMARAEIQATPLWNGKQMSRIIPEISGHHWSYMVGSTSALQPPALSYQTPPPTKEQGARLESCKSPPANPSPQFPRFHRRRSPTLHDGYKCPHLPNTNGTTPTRPQQLEPGFESATQKGSEGIVPYARIRVRAATEKIEAVKREKRSRGRVASPKYTMGAAREDREAGIGGEEVRRGSEVGVGEEDADCKHSGSRPGERNGVEEESGGEDGRRGGHDDRRLKAWWVSRRG</sequence>
<organism evidence="2 3">
    <name type="scientific">Ensete ventricosum</name>
    <name type="common">Abyssinian banana</name>
    <name type="synonym">Musa ensete</name>
    <dbReference type="NCBI Taxonomy" id="4639"/>
    <lineage>
        <taxon>Eukaryota</taxon>
        <taxon>Viridiplantae</taxon>
        <taxon>Streptophyta</taxon>
        <taxon>Embryophyta</taxon>
        <taxon>Tracheophyta</taxon>
        <taxon>Spermatophyta</taxon>
        <taxon>Magnoliopsida</taxon>
        <taxon>Liliopsida</taxon>
        <taxon>Zingiberales</taxon>
        <taxon>Musaceae</taxon>
        <taxon>Ensete</taxon>
    </lineage>
</organism>
<feature type="compositionally biased region" description="Basic and acidic residues" evidence="1">
    <location>
        <begin position="229"/>
        <end position="241"/>
    </location>
</feature>
<dbReference type="AlphaFoldDB" id="A0A427A2P2"/>
<feature type="compositionally biased region" description="Basic and acidic residues" evidence="1">
    <location>
        <begin position="181"/>
        <end position="198"/>
    </location>
</feature>
<protein>
    <submittedName>
        <fullName evidence="2">Uncharacterized protein</fullName>
    </submittedName>
</protein>
<gene>
    <name evidence="2" type="ORF">B296_00036439</name>
</gene>
<feature type="compositionally biased region" description="Basic and acidic residues" evidence="1">
    <location>
        <begin position="208"/>
        <end position="222"/>
    </location>
</feature>
<comment type="caution">
    <text evidence="2">The sequence shown here is derived from an EMBL/GenBank/DDBJ whole genome shotgun (WGS) entry which is preliminary data.</text>
</comment>
<name>A0A427A2P2_ENSVE</name>
<evidence type="ECO:0000313" key="2">
    <source>
        <dbReference type="EMBL" id="RRT70471.1"/>
    </source>
</evidence>
<dbReference type="EMBL" id="AMZH03004004">
    <property type="protein sequence ID" value="RRT70471.1"/>
    <property type="molecule type" value="Genomic_DNA"/>
</dbReference>